<name>A0A150FQ67_CLOPD</name>
<dbReference type="SUPFAM" id="SSF109604">
    <property type="entry name" value="HD-domain/PDEase-like"/>
    <property type="match status" value="1"/>
</dbReference>
<dbReference type="CDD" id="cd00077">
    <property type="entry name" value="HDc"/>
    <property type="match status" value="1"/>
</dbReference>
<dbReference type="Proteomes" id="UP000323392">
    <property type="component" value="Unassembled WGS sequence"/>
</dbReference>
<organism evidence="3 5">
    <name type="scientific">Alkalithermobacter thermoalcaliphilus JW-YL-7 = DSM 7308</name>
    <dbReference type="NCBI Taxonomy" id="1121328"/>
    <lineage>
        <taxon>Bacteria</taxon>
        <taxon>Bacillati</taxon>
        <taxon>Bacillota</taxon>
        <taxon>Clostridia</taxon>
        <taxon>Peptostreptococcales</taxon>
        <taxon>Tepidibacteraceae</taxon>
        <taxon>Alkalithermobacter</taxon>
    </lineage>
</organism>
<dbReference type="STRING" id="1121328.JWYL7_0834"/>
<dbReference type="InterPro" id="IPR006674">
    <property type="entry name" value="HD_domain"/>
</dbReference>
<proteinExistence type="predicted"/>
<dbReference type="Pfam" id="PF01966">
    <property type="entry name" value="HD"/>
    <property type="match status" value="1"/>
</dbReference>
<dbReference type="PANTHER" id="PTHR37294">
    <property type="entry name" value="3'-5' EXORIBONUCLEASE YHAM"/>
    <property type="match status" value="1"/>
</dbReference>
<dbReference type="PANTHER" id="PTHR37294:SF1">
    <property type="entry name" value="3'-5' EXORIBONUCLEASE YHAM"/>
    <property type="match status" value="1"/>
</dbReference>
<dbReference type="InterPro" id="IPR050798">
    <property type="entry name" value="YhaM_exoribonuc/phosphodiest"/>
</dbReference>
<comment type="caution">
    <text evidence="3">The sequence shown here is derived from an EMBL/GenBank/DDBJ whole genome shotgun (WGS) entry which is preliminary data.</text>
</comment>
<reference evidence="3 5" key="1">
    <citation type="submission" date="2016-02" db="EMBL/GenBank/DDBJ databases">
        <title>Draft genome sequence for Clostridium paradoxum JW-YL-7.</title>
        <authorList>
            <person name="Utturkar S.M."/>
            <person name="Lancaster A."/>
            <person name="Poole F.L."/>
            <person name="Adams M.W."/>
            <person name="Brown S.D."/>
        </authorList>
    </citation>
    <scope>NUCLEOTIDE SEQUENCE [LARGE SCALE GENOMIC DNA]</scope>
    <source>
        <strain evidence="3 5">JW-YL-7</strain>
    </source>
</reference>
<gene>
    <name evidence="3" type="ORF">JWYL7_0834</name>
    <name evidence="4" type="ORF">SAMN05661008_00563</name>
</gene>
<dbReference type="Gene3D" id="1.10.3210.10">
    <property type="entry name" value="Hypothetical protein af1432"/>
    <property type="match status" value="1"/>
</dbReference>
<dbReference type="Proteomes" id="UP000092605">
    <property type="component" value="Unassembled WGS sequence"/>
</dbReference>
<dbReference type="InterPro" id="IPR003607">
    <property type="entry name" value="HD/PDEase_dom"/>
</dbReference>
<reference evidence="4 6" key="2">
    <citation type="submission" date="2016-11" db="EMBL/GenBank/DDBJ databases">
        <authorList>
            <person name="Varghese N."/>
            <person name="Submissions S."/>
        </authorList>
    </citation>
    <scope>NUCLEOTIDE SEQUENCE [LARGE SCALE GENOMIC DNA]</scope>
    <source>
        <strain evidence="4 6">DSM 7308</strain>
    </source>
</reference>
<evidence type="ECO:0000313" key="6">
    <source>
        <dbReference type="Proteomes" id="UP000323392"/>
    </source>
</evidence>
<dbReference type="OrthoDB" id="9778453at2"/>
<dbReference type="RefSeq" id="WP_066069475.1">
    <property type="nucleotide sequence ID" value="NZ_FRBG01000003.1"/>
</dbReference>
<accession>A0A150FQ67</accession>
<evidence type="ECO:0000259" key="2">
    <source>
        <dbReference type="SMART" id="SM00471"/>
    </source>
</evidence>
<keyword evidence="1 3" id="KW-0378">Hydrolase</keyword>
<evidence type="ECO:0000313" key="3">
    <source>
        <dbReference type="EMBL" id="KXZ39759.1"/>
    </source>
</evidence>
<dbReference type="EMBL" id="LSFY01000001">
    <property type="protein sequence ID" value="KXZ39759.1"/>
    <property type="molecule type" value="Genomic_DNA"/>
</dbReference>
<protein>
    <submittedName>
        <fullName evidence="4">3'-5' exoribonuclease</fullName>
    </submittedName>
    <submittedName>
        <fullName evidence="3">Metal dependent phosphohydrolase</fullName>
    </submittedName>
</protein>
<keyword evidence="6" id="KW-1185">Reference proteome</keyword>
<evidence type="ECO:0000313" key="4">
    <source>
        <dbReference type="EMBL" id="SHK61757.1"/>
    </source>
</evidence>
<dbReference type="GO" id="GO:0016787">
    <property type="term" value="F:hydrolase activity"/>
    <property type="evidence" value="ECO:0007669"/>
    <property type="project" value="UniProtKB-KW"/>
</dbReference>
<dbReference type="SMART" id="SM00471">
    <property type="entry name" value="HDc"/>
    <property type="match status" value="1"/>
</dbReference>
<evidence type="ECO:0000256" key="1">
    <source>
        <dbReference type="ARBA" id="ARBA00022801"/>
    </source>
</evidence>
<dbReference type="GO" id="GO:0031125">
    <property type="term" value="P:rRNA 3'-end processing"/>
    <property type="evidence" value="ECO:0007669"/>
    <property type="project" value="TreeGrafter"/>
</dbReference>
<evidence type="ECO:0000313" key="5">
    <source>
        <dbReference type="Proteomes" id="UP000092605"/>
    </source>
</evidence>
<feature type="domain" description="HD/PDEase" evidence="2">
    <location>
        <begin position="143"/>
        <end position="277"/>
    </location>
</feature>
<sequence length="297" mass="34183">MQKIFIKDIQEGSEFVSTFMVMKIVIEDKDEIVAFLGDKTGDIKAVMPNKETVKVGDILKVNAVKEEILKISDFTRIDKFEIKEYLPVVNKSIDKIMDEIDLISKQEFKSEEAKCLDNYFFGNESFVEKFKSGIAGLRQHHNYIGGLAEHTLNVMYLAKTLSYRYDIRYKEIAILASKLHDIGKIIEYNTQGPFTTTLEGDLKGHIVIGSMMIEEAFKSNPSLYSDEFKNRILACIIQHHGKVEYGSPKAANTEESFIVHYADYVDANLNKIEQIRNITEKNTWSEYDRRIGTRLYM</sequence>
<dbReference type="PATRIC" id="fig|1121328.3.peg.840"/>
<dbReference type="AlphaFoldDB" id="A0A150FQ67"/>
<dbReference type="EMBL" id="FRBG01000003">
    <property type="protein sequence ID" value="SHK61757.1"/>
    <property type="molecule type" value="Genomic_DNA"/>
</dbReference>